<protein>
    <submittedName>
        <fullName evidence="2">Uncharacterized protein</fullName>
    </submittedName>
</protein>
<keyword evidence="1" id="KW-1133">Transmembrane helix</keyword>
<reference evidence="2 3" key="1">
    <citation type="journal article" date="2015" name="Genome Biol. Evol.">
        <title>Phylogenomic analyses indicate that early fungi evolved digesting cell walls of algal ancestors of land plants.</title>
        <authorList>
            <person name="Chang Y."/>
            <person name="Wang S."/>
            <person name="Sekimoto S."/>
            <person name="Aerts A.L."/>
            <person name="Choi C."/>
            <person name="Clum A."/>
            <person name="LaButti K.M."/>
            <person name="Lindquist E.A."/>
            <person name="Yee Ngan C."/>
            <person name="Ohm R.A."/>
            <person name="Salamov A.A."/>
            <person name="Grigoriev I.V."/>
            <person name="Spatafora J.W."/>
            <person name="Berbee M.L."/>
        </authorList>
    </citation>
    <scope>NUCLEOTIDE SEQUENCE [LARGE SCALE GENOMIC DNA]</scope>
    <source>
        <strain evidence="2 3">JEL478</strain>
    </source>
</reference>
<dbReference type="Proteomes" id="UP000070544">
    <property type="component" value="Unassembled WGS sequence"/>
</dbReference>
<dbReference type="EMBL" id="KQ965827">
    <property type="protein sequence ID" value="KXS10376.1"/>
    <property type="molecule type" value="Genomic_DNA"/>
</dbReference>
<gene>
    <name evidence="2" type="ORF">M427DRAFT_159372</name>
</gene>
<keyword evidence="1" id="KW-0812">Transmembrane</keyword>
<accession>A0A139A0S1</accession>
<feature type="transmembrane region" description="Helical" evidence="1">
    <location>
        <begin position="144"/>
        <end position="167"/>
    </location>
</feature>
<dbReference type="OrthoDB" id="26525at2759"/>
<organism evidence="2 3">
    <name type="scientific">Gonapodya prolifera (strain JEL478)</name>
    <name type="common">Monoblepharis prolifera</name>
    <dbReference type="NCBI Taxonomy" id="1344416"/>
    <lineage>
        <taxon>Eukaryota</taxon>
        <taxon>Fungi</taxon>
        <taxon>Fungi incertae sedis</taxon>
        <taxon>Chytridiomycota</taxon>
        <taxon>Chytridiomycota incertae sedis</taxon>
        <taxon>Monoblepharidomycetes</taxon>
        <taxon>Monoblepharidales</taxon>
        <taxon>Gonapodyaceae</taxon>
        <taxon>Gonapodya</taxon>
    </lineage>
</organism>
<proteinExistence type="predicted"/>
<evidence type="ECO:0000256" key="1">
    <source>
        <dbReference type="SAM" id="Phobius"/>
    </source>
</evidence>
<evidence type="ECO:0000313" key="3">
    <source>
        <dbReference type="Proteomes" id="UP000070544"/>
    </source>
</evidence>
<sequence length="253" mass="28845">MTWNWSNLDLHDPSHRFLALCYIANLLVWVFRLMQLIIPRPKQLLRHKYTQTGGGTVVLGIHITGGVMEILLGLVAFFLNTDGHLIPLYGTVAACALGLHFPTALIMTPSVYGARRLMRPFYVAASALHAYCAIRLIIDPLNREWLIATLIVLHTYIWVRVFYFLLWRTHTFRGATYTLSVVLAVFFTFGYIPGAGDINLGVIVFAWIFLYCAVEYFILKYVFHTKGVILESNEIALTLYPTLERDDDDKEGQ</sequence>
<feature type="transmembrane region" description="Helical" evidence="1">
    <location>
        <begin position="55"/>
        <end position="79"/>
    </location>
</feature>
<dbReference type="STRING" id="1344416.A0A139A0S1"/>
<feature type="transmembrane region" description="Helical" evidence="1">
    <location>
        <begin position="120"/>
        <end position="138"/>
    </location>
</feature>
<dbReference type="OMA" id="HAYCAIR"/>
<name>A0A139A0S1_GONPJ</name>
<feature type="transmembrane region" description="Helical" evidence="1">
    <location>
        <begin position="15"/>
        <end position="34"/>
    </location>
</feature>
<keyword evidence="1" id="KW-0472">Membrane</keyword>
<keyword evidence="3" id="KW-1185">Reference proteome</keyword>
<feature type="transmembrane region" description="Helical" evidence="1">
    <location>
        <begin position="198"/>
        <end position="219"/>
    </location>
</feature>
<feature type="transmembrane region" description="Helical" evidence="1">
    <location>
        <begin position="85"/>
        <end position="108"/>
    </location>
</feature>
<dbReference type="AlphaFoldDB" id="A0A139A0S1"/>
<evidence type="ECO:0000313" key="2">
    <source>
        <dbReference type="EMBL" id="KXS10376.1"/>
    </source>
</evidence>
<feature type="transmembrane region" description="Helical" evidence="1">
    <location>
        <begin position="174"/>
        <end position="192"/>
    </location>
</feature>